<evidence type="ECO:0000256" key="2">
    <source>
        <dbReference type="ARBA" id="ARBA00022490"/>
    </source>
</evidence>
<evidence type="ECO:0000256" key="3">
    <source>
        <dbReference type="ARBA" id="ARBA00022801"/>
    </source>
</evidence>
<dbReference type="GO" id="GO:0009368">
    <property type="term" value="C:endopeptidase Clp complex"/>
    <property type="evidence" value="ECO:0007669"/>
    <property type="project" value="TreeGrafter"/>
</dbReference>
<dbReference type="PANTHER" id="PTHR10381:SF70">
    <property type="entry name" value="ATP-DEPENDENT CLP PROTEASE PROTEOLYTIC SUBUNIT"/>
    <property type="match status" value="1"/>
</dbReference>
<dbReference type="EMBL" id="OU342829">
    <property type="protein sequence ID" value="CAG7580463.1"/>
    <property type="molecule type" value="Genomic_DNA"/>
</dbReference>
<dbReference type="InterPro" id="IPR001907">
    <property type="entry name" value="ClpP"/>
</dbReference>
<keyword evidence="3" id="KW-0378">Hydrolase</keyword>
<gene>
    <name evidence="4" type="ORF">SLAVMIC_00428</name>
</gene>
<protein>
    <submittedName>
        <fullName evidence="4">Putative ATP-dependent Clp protease proteolytic subunit</fullName>
    </submittedName>
</protein>
<evidence type="ECO:0000313" key="4">
    <source>
        <dbReference type="EMBL" id="CAG7580463.1"/>
    </source>
</evidence>
<dbReference type="SUPFAM" id="SSF52096">
    <property type="entry name" value="ClpP/crotonase"/>
    <property type="match status" value="1"/>
</dbReference>
<dbReference type="GO" id="GO:0006515">
    <property type="term" value="P:protein quality control for misfolded or incompletely synthesized proteins"/>
    <property type="evidence" value="ECO:0007669"/>
    <property type="project" value="TreeGrafter"/>
</dbReference>
<dbReference type="GO" id="GO:0004252">
    <property type="term" value="F:serine-type endopeptidase activity"/>
    <property type="evidence" value="ECO:0007669"/>
    <property type="project" value="InterPro"/>
</dbReference>
<dbReference type="Gene3D" id="3.90.226.10">
    <property type="entry name" value="2-enoyl-CoA Hydratase, Chain A, domain 1"/>
    <property type="match status" value="1"/>
</dbReference>
<accession>A0A8D9CD11</accession>
<name>A0A8D9CD11_9VIRU</name>
<keyword evidence="4" id="KW-0645">Protease</keyword>
<proteinExistence type="inferred from homology"/>
<dbReference type="PRINTS" id="PR00127">
    <property type="entry name" value="CLPPROTEASEP"/>
</dbReference>
<dbReference type="PANTHER" id="PTHR10381">
    <property type="entry name" value="ATP-DEPENDENT CLP PROTEASE PROTEOLYTIC SUBUNIT"/>
    <property type="match status" value="1"/>
</dbReference>
<evidence type="ECO:0000256" key="1">
    <source>
        <dbReference type="ARBA" id="ARBA00007039"/>
    </source>
</evidence>
<dbReference type="CDD" id="cd07017">
    <property type="entry name" value="S14_ClpP_2"/>
    <property type="match status" value="1"/>
</dbReference>
<dbReference type="GO" id="GO:0051117">
    <property type="term" value="F:ATPase binding"/>
    <property type="evidence" value="ECO:0007669"/>
    <property type="project" value="TreeGrafter"/>
</dbReference>
<comment type="similarity">
    <text evidence="1">Belongs to the peptidase S14 family.</text>
</comment>
<sequence length="243" mass="27217">MNLGKEFHSYATKHLGVKDHELNTHFGFDIEASMTPYILEERKMRVTQMDIFSRLMRDRIIWLAGPVNDRMSTIAQAQLMFLDDVDNKDITLHIDSPGGSVKSGLSIVDVMEYIKSDVATVNTGMCASMGSVLLGAGAKGKRSSLRFSQVMCHQVSYGAGGNVQDVRITVKEAEKANYILSKMLANYSGKSFEEYMETVTRDKWYTSTEAKEFGLIDEVIGSKTQSLDELLEGFEDYYGKLTK</sequence>
<dbReference type="InterPro" id="IPR029045">
    <property type="entry name" value="ClpP/crotonase-like_dom_sf"/>
</dbReference>
<dbReference type="GO" id="GO:0004176">
    <property type="term" value="F:ATP-dependent peptidase activity"/>
    <property type="evidence" value="ECO:0007669"/>
    <property type="project" value="InterPro"/>
</dbReference>
<dbReference type="InterPro" id="IPR023562">
    <property type="entry name" value="ClpP/TepA"/>
</dbReference>
<organism evidence="4">
    <name type="scientific">uncultured marine phage</name>
    <dbReference type="NCBI Taxonomy" id="707152"/>
    <lineage>
        <taxon>Viruses</taxon>
        <taxon>environmental samples</taxon>
    </lineage>
</organism>
<dbReference type="Pfam" id="PF00574">
    <property type="entry name" value="CLP_protease"/>
    <property type="match status" value="1"/>
</dbReference>
<keyword evidence="2" id="KW-0963">Cytoplasm</keyword>
<reference evidence="4" key="1">
    <citation type="submission" date="2021-06" db="EMBL/GenBank/DDBJ databases">
        <authorList>
            <person name="Gannon L."/>
            <person name="Redgwell R T."/>
            <person name="Michniewski S."/>
            <person name="Harrison D C."/>
            <person name="Millard A."/>
        </authorList>
    </citation>
    <scope>NUCLEOTIDE SEQUENCE</scope>
</reference>